<evidence type="ECO:0000256" key="3">
    <source>
        <dbReference type="ARBA" id="ARBA00022692"/>
    </source>
</evidence>
<accession>E6S6T3</accession>
<feature type="transmembrane region" description="Helical" evidence="6">
    <location>
        <begin position="211"/>
        <end position="234"/>
    </location>
</feature>
<keyword evidence="3 6" id="KW-0812">Transmembrane</keyword>
<dbReference type="InterPro" id="IPR019108">
    <property type="entry name" value="Caa3_assmbl_CtaG-rel"/>
</dbReference>
<dbReference type="InterPro" id="IPR008457">
    <property type="entry name" value="Cu-R_CopD_dom"/>
</dbReference>
<dbReference type="EMBL" id="CP002343">
    <property type="protein sequence ID" value="ADU46819.1"/>
    <property type="molecule type" value="Genomic_DNA"/>
</dbReference>
<feature type="transmembrane region" description="Helical" evidence="6">
    <location>
        <begin position="279"/>
        <end position="299"/>
    </location>
</feature>
<dbReference type="AlphaFoldDB" id="E6S6T3"/>
<keyword evidence="9" id="KW-1185">Reference proteome</keyword>
<evidence type="ECO:0000256" key="6">
    <source>
        <dbReference type="SAM" id="Phobius"/>
    </source>
</evidence>
<dbReference type="OrthoDB" id="5241646at2"/>
<dbReference type="Proteomes" id="UP000008914">
    <property type="component" value="Chromosome"/>
</dbReference>
<feature type="transmembrane region" description="Helical" evidence="6">
    <location>
        <begin position="101"/>
        <end position="126"/>
    </location>
</feature>
<dbReference type="Pfam" id="PF09678">
    <property type="entry name" value="Caa3_CtaG"/>
    <property type="match status" value="1"/>
</dbReference>
<dbReference type="RefSeq" id="WP_013491141.1">
    <property type="nucleotide sequence ID" value="NC_014830.1"/>
</dbReference>
<dbReference type="PANTHER" id="PTHR34820">
    <property type="entry name" value="INNER MEMBRANE PROTEIN YEBZ"/>
    <property type="match status" value="1"/>
</dbReference>
<evidence type="ECO:0000256" key="5">
    <source>
        <dbReference type="ARBA" id="ARBA00023136"/>
    </source>
</evidence>
<dbReference type="HOGENOM" id="CLU_016803_0_0_11"/>
<organism evidence="8 9">
    <name type="scientific">Intrasporangium calvum (strain ATCC 23552 / DSM 43043 / JCM 3097 / NBRC 12989 / NCIMB 10167 / NRRL B-3866 / 7 KIP)</name>
    <dbReference type="NCBI Taxonomy" id="710696"/>
    <lineage>
        <taxon>Bacteria</taxon>
        <taxon>Bacillati</taxon>
        <taxon>Actinomycetota</taxon>
        <taxon>Actinomycetes</taxon>
        <taxon>Micrococcales</taxon>
        <taxon>Intrasporangiaceae</taxon>
        <taxon>Intrasporangium</taxon>
    </lineage>
</organism>
<dbReference type="Pfam" id="PF05425">
    <property type="entry name" value="CopD"/>
    <property type="match status" value="1"/>
</dbReference>
<feature type="transmembrane region" description="Helical" evidence="6">
    <location>
        <begin position="246"/>
        <end position="267"/>
    </location>
</feature>
<keyword evidence="5 6" id="KW-0472">Membrane</keyword>
<dbReference type="KEGG" id="ica:Intca_0263"/>
<feature type="transmembrane region" description="Helical" evidence="6">
    <location>
        <begin position="384"/>
        <end position="405"/>
    </location>
</feature>
<dbReference type="STRING" id="710696.Intca_0263"/>
<feature type="transmembrane region" description="Helical" evidence="6">
    <location>
        <begin position="530"/>
        <end position="551"/>
    </location>
</feature>
<comment type="subcellular location">
    <subcellularLocation>
        <location evidence="1">Cell membrane</location>
        <topology evidence="1">Multi-pass membrane protein</topology>
    </subcellularLocation>
</comment>
<feature type="transmembrane region" description="Helical" evidence="6">
    <location>
        <begin position="417"/>
        <end position="442"/>
    </location>
</feature>
<dbReference type="eggNOG" id="COG1276">
    <property type="taxonomic scope" value="Bacteria"/>
</dbReference>
<evidence type="ECO:0000256" key="2">
    <source>
        <dbReference type="ARBA" id="ARBA00022475"/>
    </source>
</evidence>
<feature type="transmembrane region" description="Helical" evidence="6">
    <location>
        <begin position="494"/>
        <end position="518"/>
    </location>
</feature>
<sequence length="678" mass="71721">MPSAARDVAVGRSVLPWAVALAVVAGLAASVLAAVFSGAVAAPPAGLTDAGPVVRWALPLVRVVHDVAAALTVGALLLAATMIPGPTRAASAALEEPRRAAAFRVATAAAFVWASAGAVGVVFTFADAAGLPLDHPAFAAELLRSVWSIDTLRVELISTMAAFIVASFASLGRARSVAVALVVLAVLGVVVLGLTGHAGGSADHETAVNALAVHLLSATLWTGGLLALILLRGALGDALAVVARRYSSVALWAFVALGVSGVMAASTRFARVEDLTSPYGVLVLLKAGAFIVLGFAGWWHRRVTIHALERERAESRPGWAFLRLAIGEIVVMGVAFGLATALARTQPPVPETVANPSAALALTGFPEPPSPTALSWVTAWRVEWLFLATALLAIGLYVAGVVRLARRGDRWPVLRTVSWVAGWLVFIWATNGALGIYGRVAFSWHMTLHMVEAMVVPIFLVLGAPVTLALRSLRARLDGTLGPRELLLGLVHSPYLKVVGNPIFAAAFFFMSLVVFYWTDLFYLALTTHTGHLIMTAHFLIAGYLFAWVLVGSDPGPAKWSPALRLIVLFATIAFHAFFGVAMISGTAVLAPDFFTAIDLSWVDDPLADQRNGGAVAWAIGELPSLALALLVAVQWSRTDKAEGRRRDRHADRDGDAELTAYNEHLARLARHDERPRP</sequence>
<feature type="transmembrane region" description="Helical" evidence="6">
    <location>
        <begin position="320"/>
        <end position="343"/>
    </location>
</feature>
<feature type="domain" description="Copper resistance protein D" evidence="7">
    <location>
        <begin position="242"/>
        <end position="342"/>
    </location>
</feature>
<evidence type="ECO:0000259" key="7">
    <source>
        <dbReference type="Pfam" id="PF05425"/>
    </source>
</evidence>
<reference evidence="8 9" key="1">
    <citation type="journal article" date="2010" name="Stand. Genomic Sci.">
        <title>Complete genome sequence of Intrasporangium calvum type strain (7 KIP).</title>
        <authorList>
            <person name="Del Rio T.G."/>
            <person name="Chertkov O."/>
            <person name="Yasawong M."/>
            <person name="Lucas S."/>
            <person name="Deshpande S."/>
            <person name="Cheng J.F."/>
            <person name="Detter C."/>
            <person name="Tapia R."/>
            <person name="Han C."/>
            <person name="Goodwin L."/>
            <person name="Pitluck S."/>
            <person name="Liolios K."/>
            <person name="Ivanova N."/>
            <person name="Mavromatis K."/>
            <person name="Pati A."/>
            <person name="Chen A."/>
            <person name="Palaniappan K."/>
            <person name="Land M."/>
            <person name="Hauser L."/>
            <person name="Chang Y.J."/>
            <person name="Jeffries C.D."/>
            <person name="Rohde M."/>
            <person name="Pukall R."/>
            <person name="Sikorski J."/>
            <person name="Goker M."/>
            <person name="Woyke T."/>
            <person name="Bristow J."/>
            <person name="Eisen J.A."/>
            <person name="Markowitz V."/>
            <person name="Hugenholtz P."/>
            <person name="Kyrpides N.C."/>
            <person name="Klenk H.P."/>
            <person name="Lapidus A."/>
        </authorList>
    </citation>
    <scope>NUCLEOTIDE SEQUENCE [LARGE SCALE GENOMIC DNA]</scope>
    <source>
        <strain evidence="9">ATCC 23552 / DSM 43043 / JCM 3097 / NBRC 12989 / 7 KIP</strain>
    </source>
</reference>
<keyword evidence="2" id="KW-1003">Cell membrane</keyword>
<proteinExistence type="predicted"/>
<evidence type="ECO:0000313" key="8">
    <source>
        <dbReference type="EMBL" id="ADU46819.1"/>
    </source>
</evidence>
<dbReference type="eggNOG" id="COG3336">
    <property type="taxonomic scope" value="Bacteria"/>
</dbReference>
<feature type="transmembrane region" description="Helical" evidence="6">
    <location>
        <begin position="57"/>
        <end position="80"/>
    </location>
</feature>
<dbReference type="GO" id="GO:0005886">
    <property type="term" value="C:plasma membrane"/>
    <property type="evidence" value="ECO:0007669"/>
    <property type="project" value="UniProtKB-SubCell"/>
</dbReference>
<feature type="transmembrane region" description="Helical" evidence="6">
    <location>
        <begin position="563"/>
        <end position="595"/>
    </location>
</feature>
<dbReference type="InterPro" id="IPR032694">
    <property type="entry name" value="CopC/D"/>
</dbReference>
<name>E6S6T3_INTC7</name>
<gene>
    <name evidence="8" type="ordered locus">Intca_0263</name>
</gene>
<evidence type="ECO:0000313" key="9">
    <source>
        <dbReference type="Proteomes" id="UP000008914"/>
    </source>
</evidence>
<feature type="transmembrane region" description="Helical" evidence="6">
    <location>
        <begin position="152"/>
        <end position="171"/>
    </location>
</feature>
<feature type="transmembrane region" description="Helical" evidence="6">
    <location>
        <begin position="615"/>
        <end position="637"/>
    </location>
</feature>
<dbReference type="PANTHER" id="PTHR34820:SF4">
    <property type="entry name" value="INNER MEMBRANE PROTEIN YEBZ"/>
    <property type="match status" value="1"/>
</dbReference>
<evidence type="ECO:0000256" key="1">
    <source>
        <dbReference type="ARBA" id="ARBA00004651"/>
    </source>
</evidence>
<dbReference type="GO" id="GO:0006825">
    <property type="term" value="P:copper ion transport"/>
    <property type="evidence" value="ECO:0007669"/>
    <property type="project" value="InterPro"/>
</dbReference>
<protein>
    <submittedName>
        <fullName evidence="8">Cytochrome c oxidase caa3-type, assembly factor CtaG-related protein</fullName>
    </submittedName>
</protein>
<keyword evidence="4 6" id="KW-1133">Transmembrane helix</keyword>
<feature type="transmembrane region" description="Helical" evidence="6">
    <location>
        <begin position="454"/>
        <end position="473"/>
    </location>
</feature>
<evidence type="ECO:0000256" key="4">
    <source>
        <dbReference type="ARBA" id="ARBA00022989"/>
    </source>
</evidence>
<feature type="transmembrane region" description="Helical" evidence="6">
    <location>
        <begin position="178"/>
        <end position="199"/>
    </location>
</feature>